<dbReference type="FunCoup" id="A0A200QVF4">
    <property type="interactions" value="9"/>
</dbReference>
<dbReference type="CDD" id="cd09917">
    <property type="entry name" value="F-box_SF"/>
    <property type="match status" value="1"/>
</dbReference>
<sequence length="194" mass="21904">MALGMNSNSKARHSSFNTSTIGALDKGSELVNCTRTLRRKRVTVSNHMESFPFGSPFKTPLKKRYGAKLGSKNSSIEALPQDILVRILCGVDHEDLKQLFHVSKSIREATLIAKGWHFEFSTPNSKTAAIRSFSESEDLNKFDMETPNAPTRKGFNRPRISREKLSDISVALFHSPEEEKWPKKNNGMFMETEI</sequence>
<feature type="domain" description="F-box" evidence="1">
    <location>
        <begin position="73"/>
        <end position="123"/>
    </location>
</feature>
<dbReference type="InterPro" id="IPR001810">
    <property type="entry name" value="F-box_dom"/>
</dbReference>
<dbReference type="PANTHER" id="PTHR34049:SF1">
    <property type="entry name" value="F-BOX PROTEIN SKIP27"/>
    <property type="match status" value="1"/>
</dbReference>
<dbReference type="Proteomes" id="UP000195402">
    <property type="component" value="Unassembled WGS sequence"/>
</dbReference>
<name>A0A200QVF4_MACCD</name>
<keyword evidence="3" id="KW-1185">Reference proteome</keyword>
<dbReference type="PROSITE" id="PS50181">
    <property type="entry name" value="FBOX"/>
    <property type="match status" value="1"/>
</dbReference>
<proteinExistence type="predicted"/>
<organism evidence="2 3">
    <name type="scientific">Macleaya cordata</name>
    <name type="common">Five-seeded plume-poppy</name>
    <name type="synonym">Bocconia cordata</name>
    <dbReference type="NCBI Taxonomy" id="56857"/>
    <lineage>
        <taxon>Eukaryota</taxon>
        <taxon>Viridiplantae</taxon>
        <taxon>Streptophyta</taxon>
        <taxon>Embryophyta</taxon>
        <taxon>Tracheophyta</taxon>
        <taxon>Spermatophyta</taxon>
        <taxon>Magnoliopsida</taxon>
        <taxon>Ranunculales</taxon>
        <taxon>Papaveraceae</taxon>
        <taxon>Papaveroideae</taxon>
        <taxon>Macleaya</taxon>
    </lineage>
</organism>
<protein>
    <submittedName>
        <fullName evidence="2">F-box domain</fullName>
    </submittedName>
</protein>
<dbReference type="InParanoid" id="A0A200QVF4"/>
<dbReference type="OrthoDB" id="786450at2759"/>
<dbReference type="PANTHER" id="PTHR34049">
    <property type="entry name" value="F-BOX PROTEIN SKIP27"/>
    <property type="match status" value="1"/>
</dbReference>
<dbReference type="InterPro" id="IPR036047">
    <property type="entry name" value="F-box-like_dom_sf"/>
</dbReference>
<dbReference type="OMA" id="WNANLAD"/>
<accession>A0A200QVF4</accession>
<gene>
    <name evidence="2" type="ORF">BVC80_1367g44</name>
</gene>
<evidence type="ECO:0000313" key="3">
    <source>
        <dbReference type="Proteomes" id="UP000195402"/>
    </source>
</evidence>
<reference evidence="2 3" key="1">
    <citation type="journal article" date="2017" name="Mol. Plant">
        <title>The Genome of Medicinal Plant Macleaya cordata Provides New Insights into Benzylisoquinoline Alkaloids Metabolism.</title>
        <authorList>
            <person name="Liu X."/>
            <person name="Liu Y."/>
            <person name="Huang P."/>
            <person name="Ma Y."/>
            <person name="Qing Z."/>
            <person name="Tang Q."/>
            <person name="Cao H."/>
            <person name="Cheng P."/>
            <person name="Zheng Y."/>
            <person name="Yuan Z."/>
            <person name="Zhou Y."/>
            <person name="Liu J."/>
            <person name="Tang Z."/>
            <person name="Zhuo Y."/>
            <person name="Zhang Y."/>
            <person name="Yu L."/>
            <person name="Huang J."/>
            <person name="Yang P."/>
            <person name="Peng Q."/>
            <person name="Zhang J."/>
            <person name="Jiang W."/>
            <person name="Zhang Z."/>
            <person name="Lin K."/>
            <person name="Ro D.K."/>
            <person name="Chen X."/>
            <person name="Xiong X."/>
            <person name="Shang Y."/>
            <person name="Huang S."/>
            <person name="Zeng J."/>
        </authorList>
    </citation>
    <scope>NUCLEOTIDE SEQUENCE [LARGE SCALE GENOMIC DNA]</scope>
    <source>
        <strain evidence="3">cv. BLH2017</strain>
        <tissue evidence="2">Root</tissue>
    </source>
</reference>
<dbReference type="SUPFAM" id="SSF81383">
    <property type="entry name" value="F-box domain"/>
    <property type="match status" value="1"/>
</dbReference>
<dbReference type="AlphaFoldDB" id="A0A200QVF4"/>
<dbReference type="EMBL" id="MVGT01001044">
    <property type="protein sequence ID" value="OVA14432.1"/>
    <property type="molecule type" value="Genomic_DNA"/>
</dbReference>
<dbReference type="STRING" id="56857.A0A200QVF4"/>
<evidence type="ECO:0000259" key="1">
    <source>
        <dbReference type="PROSITE" id="PS50181"/>
    </source>
</evidence>
<comment type="caution">
    <text evidence="2">The sequence shown here is derived from an EMBL/GenBank/DDBJ whole genome shotgun (WGS) entry which is preliminary data.</text>
</comment>
<dbReference type="InterPro" id="IPR045286">
    <property type="entry name" value="FBS1-like"/>
</dbReference>
<evidence type="ECO:0000313" key="2">
    <source>
        <dbReference type="EMBL" id="OVA14432.1"/>
    </source>
</evidence>